<accession>A0A9P6XSL1</accession>
<protein>
    <submittedName>
        <fullName evidence="2">Uncharacterized protein</fullName>
    </submittedName>
</protein>
<dbReference type="AlphaFoldDB" id="A0A9P6XSL1"/>
<evidence type="ECO:0000313" key="2">
    <source>
        <dbReference type="EMBL" id="KAG1531622.1"/>
    </source>
</evidence>
<feature type="compositionally biased region" description="Basic residues" evidence="1">
    <location>
        <begin position="77"/>
        <end position="96"/>
    </location>
</feature>
<feature type="region of interest" description="Disordered" evidence="1">
    <location>
        <begin position="1"/>
        <end position="122"/>
    </location>
</feature>
<reference evidence="2 3" key="1">
    <citation type="journal article" date="2020" name="Microb. Genom.">
        <title>Genetic diversity of clinical and environmental Mucorales isolates obtained from an investigation of mucormycosis cases among solid organ transplant recipients.</title>
        <authorList>
            <person name="Nguyen M.H."/>
            <person name="Kaul D."/>
            <person name="Muto C."/>
            <person name="Cheng S.J."/>
            <person name="Richter R.A."/>
            <person name="Bruno V.M."/>
            <person name="Liu G."/>
            <person name="Beyhan S."/>
            <person name="Sundermann A.J."/>
            <person name="Mounaud S."/>
            <person name="Pasculle A.W."/>
            <person name="Nierman W.C."/>
            <person name="Driscoll E."/>
            <person name="Cumbie R."/>
            <person name="Clancy C.J."/>
            <person name="Dupont C.L."/>
        </authorList>
    </citation>
    <scope>NUCLEOTIDE SEQUENCE [LARGE SCALE GENOMIC DNA]</scope>
    <source>
        <strain evidence="2 3">GL24</strain>
    </source>
</reference>
<sequence>MVADCSESFRCDAGPGGREPRPTGRQGRGCRSAAQPRRCRRQRAPGRPAAAPGRQRHHSADGPLGRGGRRSQPPARQLRHQQRRQWQRCRYRRRQRQGAVAAAPCDDPAGHPVPLGWQQPGQRFRLQRPGRLRVPLRPRLRAAARLARDGPR</sequence>
<evidence type="ECO:0000313" key="3">
    <source>
        <dbReference type="Proteomes" id="UP000740926"/>
    </source>
</evidence>
<gene>
    <name evidence="2" type="ORF">G6F50_016600</name>
</gene>
<proteinExistence type="predicted"/>
<dbReference type="Proteomes" id="UP000740926">
    <property type="component" value="Unassembled WGS sequence"/>
</dbReference>
<name>A0A9P6XSL1_9FUNG</name>
<keyword evidence="3" id="KW-1185">Reference proteome</keyword>
<evidence type="ECO:0000256" key="1">
    <source>
        <dbReference type="SAM" id="MobiDB-lite"/>
    </source>
</evidence>
<organism evidence="2 3">
    <name type="scientific">Rhizopus delemar</name>
    <dbReference type="NCBI Taxonomy" id="936053"/>
    <lineage>
        <taxon>Eukaryota</taxon>
        <taxon>Fungi</taxon>
        <taxon>Fungi incertae sedis</taxon>
        <taxon>Mucoromycota</taxon>
        <taxon>Mucoromycotina</taxon>
        <taxon>Mucoromycetes</taxon>
        <taxon>Mucorales</taxon>
        <taxon>Mucorineae</taxon>
        <taxon>Rhizopodaceae</taxon>
        <taxon>Rhizopus</taxon>
    </lineage>
</organism>
<dbReference type="EMBL" id="JAANIU010010684">
    <property type="protein sequence ID" value="KAG1531622.1"/>
    <property type="molecule type" value="Genomic_DNA"/>
</dbReference>
<comment type="caution">
    <text evidence="2">The sequence shown here is derived from an EMBL/GenBank/DDBJ whole genome shotgun (WGS) entry which is preliminary data.</text>
</comment>
<feature type="compositionally biased region" description="Low complexity" evidence="1">
    <location>
        <begin position="23"/>
        <end position="36"/>
    </location>
</feature>